<evidence type="ECO:0000313" key="5">
    <source>
        <dbReference type="Proteomes" id="UP001649230"/>
    </source>
</evidence>
<keyword evidence="5" id="KW-1185">Reference proteome</keyword>
<keyword evidence="2 4" id="KW-0378">Hydrolase</keyword>
<evidence type="ECO:0000256" key="1">
    <source>
        <dbReference type="ARBA" id="ARBA00010088"/>
    </source>
</evidence>
<dbReference type="EMBL" id="CP090978">
    <property type="protein sequence ID" value="UJF32188.1"/>
    <property type="molecule type" value="Genomic_DNA"/>
</dbReference>
<evidence type="ECO:0000256" key="2">
    <source>
        <dbReference type="ARBA" id="ARBA00022801"/>
    </source>
</evidence>
<dbReference type="PANTHER" id="PTHR43194:SF2">
    <property type="entry name" value="PEROXISOMAL MEMBRANE PROTEIN LPX1"/>
    <property type="match status" value="1"/>
</dbReference>
<dbReference type="SUPFAM" id="SSF53474">
    <property type="entry name" value="alpha/beta-Hydrolases"/>
    <property type="match status" value="1"/>
</dbReference>
<dbReference type="PANTHER" id="PTHR43194">
    <property type="entry name" value="HYDROLASE ALPHA/BETA FOLD FAMILY"/>
    <property type="match status" value="1"/>
</dbReference>
<feature type="domain" description="AB hydrolase-1" evidence="3">
    <location>
        <begin position="64"/>
        <end position="330"/>
    </location>
</feature>
<proteinExistence type="inferred from homology"/>
<organism evidence="4 5">
    <name type="scientific">Paenibacillus hexagrammi</name>
    <dbReference type="NCBI Taxonomy" id="2908839"/>
    <lineage>
        <taxon>Bacteria</taxon>
        <taxon>Bacillati</taxon>
        <taxon>Bacillota</taxon>
        <taxon>Bacilli</taxon>
        <taxon>Bacillales</taxon>
        <taxon>Paenibacillaceae</taxon>
        <taxon>Paenibacillus</taxon>
    </lineage>
</organism>
<evidence type="ECO:0000259" key="3">
    <source>
        <dbReference type="Pfam" id="PF00561"/>
    </source>
</evidence>
<dbReference type="Pfam" id="PF00561">
    <property type="entry name" value="Abhydrolase_1"/>
    <property type="match status" value="1"/>
</dbReference>
<dbReference type="PRINTS" id="PR00793">
    <property type="entry name" value="PROAMNOPTASE"/>
</dbReference>
<dbReference type="RefSeq" id="WP_235118533.1">
    <property type="nucleotide sequence ID" value="NZ_CP090978.1"/>
</dbReference>
<dbReference type="InterPro" id="IPR000073">
    <property type="entry name" value="AB_hydrolase_1"/>
</dbReference>
<comment type="similarity">
    <text evidence="1">Belongs to the peptidase S33 family.</text>
</comment>
<dbReference type="Gene3D" id="3.40.50.1820">
    <property type="entry name" value="alpha/beta hydrolase"/>
    <property type="match status" value="1"/>
</dbReference>
<protein>
    <submittedName>
        <fullName evidence="4">Alpha/beta hydrolase</fullName>
    </submittedName>
</protein>
<sequence length="357" mass="40764">MRTSRKRIRKIVLVAILLLIAMKMFGPTWTPPIRGANSISTLKQIEINGTGHEVMIRGKDRHNPIIIFVHGGPGCSEIPYVTKYQDLLEQYFTIVQYDQRGSGKSYHFFEDYSGLNSDLLVDDLLALTDYVEQEFGQNKVLLIGHSFGTYIGMKAAAKAPDKFAAYIGIGQVADHVESERDSLAFIIDRAKQAGNLKEAEQLELLRGPVERGESYTPRSVIRKYGGAARLIDDNGDYYTGFLFHPEYNGLDVLRYVKGVALSQERLLQEETEHDITHLVRKLDIPFYFVMGQYDYMTSVKAAKKYYEELEAPSKDFIVFEQSAHYPQFEEKESFASWLQQTWTQSLQSLFITLILPE</sequence>
<dbReference type="InterPro" id="IPR029058">
    <property type="entry name" value="AB_hydrolase_fold"/>
</dbReference>
<dbReference type="InterPro" id="IPR002410">
    <property type="entry name" value="Peptidase_S33"/>
</dbReference>
<accession>A0ABY3SFF7</accession>
<reference evidence="4 5" key="1">
    <citation type="journal article" date="2024" name="Int. J. Syst. Evol. Microbiol.">
        <title>Paenibacillus hexagrammi sp. nov., a novel bacterium isolated from the gut content of Hexagrammos agrammus.</title>
        <authorList>
            <person name="Jung H.K."/>
            <person name="Kim D.G."/>
            <person name="Zin H."/>
            <person name="Park J."/>
            <person name="Jung H."/>
            <person name="Kim Y.O."/>
            <person name="Kong H.J."/>
            <person name="Kim J.W."/>
            <person name="Kim Y.S."/>
        </authorList>
    </citation>
    <scope>NUCLEOTIDE SEQUENCE [LARGE SCALE GENOMIC DNA]</scope>
    <source>
        <strain evidence="4 5">YPD9-1</strain>
    </source>
</reference>
<dbReference type="InterPro" id="IPR050228">
    <property type="entry name" value="Carboxylesterase_BioH"/>
</dbReference>
<name>A0ABY3SFF7_9BACL</name>
<dbReference type="Proteomes" id="UP001649230">
    <property type="component" value="Chromosome"/>
</dbReference>
<evidence type="ECO:0000313" key="4">
    <source>
        <dbReference type="EMBL" id="UJF32188.1"/>
    </source>
</evidence>
<dbReference type="GO" id="GO:0016787">
    <property type="term" value="F:hydrolase activity"/>
    <property type="evidence" value="ECO:0007669"/>
    <property type="project" value="UniProtKB-KW"/>
</dbReference>
<gene>
    <name evidence="4" type="ORF">L0M14_21015</name>
</gene>